<dbReference type="RefSeq" id="XP_031943873.1">
    <property type="nucleotide sequence ID" value="XM_032086672.1"/>
</dbReference>
<evidence type="ECO:0000313" key="1">
    <source>
        <dbReference type="EMBL" id="KAE8406554.1"/>
    </source>
</evidence>
<dbReference type="EMBL" id="ML736753">
    <property type="protein sequence ID" value="KAE8406554.1"/>
    <property type="molecule type" value="Genomic_DNA"/>
</dbReference>
<name>A0A5N7DJM8_9EURO</name>
<evidence type="ECO:0000313" key="2">
    <source>
        <dbReference type="Proteomes" id="UP000325579"/>
    </source>
</evidence>
<dbReference type="OrthoDB" id="4468564at2759"/>
<protein>
    <submittedName>
        <fullName evidence="1">Uncharacterized protein</fullName>
    </submittedName>
</protein>
<dbReference type="AlphaFoldDB" id="A0A5N7DJM8"/>
<proteinExistence type="predicted"/>
<keyword evidence="2" id="KW-1185">Reference proteome</keyword>
<reference evidence="1 2" key="1">
    <citation type="submission" date="2019-04" db="EMBL/GenBank/DDBJ databases">
        <authorList>
            <consortium name="DOE Joint Genome Institute"/>
            <person name="Mondo S."/>
            <person name="Kjaerbolling I."/>
            <person name="Vesth T."/>
            <person name="Frisvad J.C."/>
            <person name="Nybo J.L."/>
            <person name="Theobald S."/>
            <person name="Kildgaard S."/>
            <person name="Isbrandt T."/>
            <person name="Kuo A."/>
            <person name="Sato A."/>
            <person name="Lyhne E.K."/>
            <person name="Kogle M.E."/>
            <person name="Wiebenga A."/>
            <person name="Kun R.S."/>
            <person name="Lubbers R.J."/>
            <person name="Makela M.R."/>
            <person name="Barry K."/>
            <person name="Chovatia M."/>
            <person name="Clum A."/>
            <person name="Daum C."/>
            <person name="Haridas S."/>
            <person name="He G."/>
            <person name="LaButti K."/>
            <person name="Lipzen A."/>
            <person name="Riley R."/>
            <person name="Salamov A."/>
            <person name="Simmons B.A."/>
            <person name="Magnuson J.K."/>
            <person name="Henrissat B."/>
            <person name="Mortensen U.H."/>
            <person name="Larsen T.O."/>
            <person name="Devries R.P."/>
            <person name="Grigoriev I.V."/>
            <person name="Machida M."/>
            <person name="Baker S.E."/>
            <person name="Andersen M.R."/>
            <person name="Cantor M.N."/>
            <person name="Hua S.X."/>
        </authorList>
    </citation>
    <scope>NUCLEOTIDE SEQUENCE [LARGE SCALE GENOMIC DNA]</scope>
    <source>
        <strain evidence="1 2">CBS 119388</strain>
    </source>
</reference>
<accession>A0A5N7DJM8</accession>
<organism evidence="1 2">
    <name type="scientific">Aspergillus pseudonomiae</name>
    <dbReference type="NCBI Taxonomy" id="1506151"/>
    <lineage>
        <taxon>Eukaryota</taxon>
        <taxon>Fungi</taxon>
        <taxon>Dikarya</taxon>
        <taxon>Ascomycota</taxon>
        <taxon>Pezizomycotina</taxon>
        <taxon>Eurotiomycetes</taxon>
        <taxon>Eurotiomycetidae</taxon>
        <taxon>Eurotiales</taxon>
        <taxon>Aspergillaceae</taxon>
        <taxon>Aspergillus</taxon>
        <taxon>Aspergillus subgen. Circumdati</taxon>
    </lineage>
</organism>
<sequence length="257" mass="28802">MPEHYIKNTLDTGPKREFNNSTKAPFFHPGFESKLQSVIKESYEAGAGGQPSAAIINEVSDIVAKSLAAYVMDQSSYNIIDIEARLSLSREQARSLTDVLAEKLPIEEAIARLLKDYAEHLAREAKHNEFSNFLAAQREEEARRVFASLLQVTTEDKIKEFGDSFAESSHQARNNAIVHLNKLRDNGIFDEKLVMDFRKVLKSDKETYLFADYFGKIDLATVASTGSGPNLQTILETIGDASVVRDILFRALRSDLR</sequence>
<dbReference type="Proteomes" id="UP000325579">
    <property type="component" value="Unassembled WGS sequence"/>
</dbReference>
<gene>
    <name evidence="1" type="ORF">BDV37DRAFT_280830</name>
</gene>
<dbReference type="GeneID" id="43671363"/>